<sequence>MFDQPDGWRATKPNERALLMHLLRGDFQGKAEILQQMASLQVMSIDQKGSLKLSTDGPLADVKDNDAPSPRANDFIPVEGFYDDGTSDGWSPIRMARLVRLALHVTNGRISELEIYKEDGSPFIMDPYEVDLKKVHFY</sequence>
<dbReference type="EMBL" id="JACIHM010000001">
    <property type="protein sequence ID" value="MBB4444766.1"/>
    <property type="molecule type" value="Genomic_DNA"/>
</dbReference>
<evidence type="ECO:0000313" key="2">
    <source>
        <dbReference type="EMBL" id="MBB4410079.1"/>
    </source>
</evidence>
<evidence type="ECO:0000313" key="5">
    <source>
        <dbReference type="Proteomes" id="UP000524535"/>
    </source>
</evidence>
<name>A0A7W6S5F6_9HYPH</name>
<gene>
    <name evidence="2" type="ORF">GGE31_000550</name>
    <name evidence="1" type="ORF">GGE33_001234</name>
    <name evidence="3" type="ORF">GGE35_000548</name>
</gene>
<dbReference type="Proteomes" id="UP000524535">
    <property type="component" value="Unassembled WGS sequence"/>
</dbReference>
<keyword evidence="5" id="KW-1185">Reference proteome</keyword>
<dbReference type="Proteomes" id="UP000576087">
    <property type="component" value="Unassembled WGS sequence"/>
</dbReference>
<reference evidence="4 5" key="1">
    <citation type="submission" date="2020-08" db="EMBL/GenBank/DDBJ databases">
        <title>Genomic Encyclopedia of Type Strains, Phase IV (KMG-V): Genome sequencing to study the core and pangenomes of soil and plant-associated prokaryotes.</title>
        <authorList>
            <person name="Whitman W."/>
        </authorList>
    </citation>
    <scope>NUCLEOTIDE SEQUENCE [LARGE SCALE GENOMIC DNA]</scope>
    <source>
        <strain evidence="2 5">SEMIA 444</strain>
        <strain evidence="1 4">SEMIA 448</strain>
        <strain evidence="3 6">SEMIA 452</strain>
    </source>
</reference>
<protein>
    <submittedName>
        <fullName evidence="1">Uncharacterized protein</fullName>
    </submittedName>
</protein>
<accession>A0A7W6S5F6</accession>
<evidence type="ECO:0000313" key="4">
    <source>
        <dbReference type="Proteomes" id="UP000520770"/>
    </source>
</evidence>
<comment type="caution">
    <text evidence="1">The sequence shown here is derived from an EMBL/GenBank/DDBJ whole genome shotgun (WGS) entry which is preliminary data.</text>
</comment>
<dbReference type="EMBL" id="JACIGY010000001">
    <property type="protein sequence ID" value="MBB4410079.1"/>
    <property type="molecule type" value="Genomic_DNA"/>
</dbReference>
<dbReference type="Proteomes" id="UP000520770">
    <property type="component" value="Unassembled WGS sequence"/>
</dbReference>
<dbReference type="EMBL" id="JACIGW010000001">
    <property type="protein sequence ID" value="MBB4347526.1"/>
    <property type="molecule type" value="Genomic_DNA"/>
</dbReference>
<dbReference type="RefSeq" id="WP_183821593.1">
    <property type="nucleotide sequence ID" value="NZ_JACIGW010000001.1"/>
</dbReference>
<organism evidence="1 4">
    <name type="scientific">Aliirhizobium cellulosilyticum</name>
    <dbReference type="NCBI Taxonomy" id="393664"/>
    <lineage>
        <taxon>Bacteria</taxon>
        <taxon>Pseudomonadati</taxon>
        <taxon>Pseudomonadota</taxon>
        <taxon>Alphaproteobacteria</taxon>
        <taxon>Hyphomicrobiales</taxon>
        <taxon>Rhizobiaceae</taxon>
        <taxon>Aliirhizobium</taxon>
    </lineage>
</organism>
<evidence type="ECO:0000313" key="3">
    <source>
        <dbReference type="EMBL" id="MBB4444766.1"/>
    </source>
</evidence>
<evidence type="ECO:0000313" key="1">
    <source>
        <dbReference type="EMBL" id="MBB4347526.1"/>
    </source>
</evidence>
<dbReference type="AlphaFoldDB" id="A0A7W6S5F6"/>
<evidence type="ECO:0000313" key="6">
    <source>
        <dbReference type="Proteomes" id="UP000576087"/>
    </source>
</evidence>
<proteinExistence type="predicted"/>